<gene>
    <name evidence="2" type="ORF">Q9L42_001230</name>
</gene>
<proteinExistence type="predicted"/>
<dbReference type="Gene3D" id="1.10.132.90">
    <property type="match status" value="1"/>
</dbReference>
<dbReference type="InterPro" id="IPR041651">
    <property type="entry name" value="DUF5610"/>
</dbReference>
<dbReference type="Pfam" id="PF18433">
    <property type="entry name" value="DUF5610"/>
    <property type="match status" value="1"/>
</dbReference>
<dbReference type="EMBL" id="CP157743">
    <property type="protein sequence ID" value="XBS20783.1"/>
    <property type="molecule type" value="Genomic_DNA"/>
</dbReference>
<evidence type="ECO:0000313" key="3">
    <source>
        <dbReference type="Proteomes" id="UP001225378"/>
    </source>
</evidence>
<dbReference type="KEGG" id="mech:Q9L42_001230"/>
<keyword evidence="3" id="KW-1185">Reference proteome</keyword>
<accession>A0AAU7NUZ6</accession>
<name>A0AAU7NUZ6_9GAMM</name>
<evidence type="ECO:0000313" key="2">
    <source>
        <dbReference type="EMBL" id="XBS20783.1"/>
    </source>
</evidence>
<dbReference type="Proteomes" id="UP001225378">
    <property type="component" value="Chromosome"/>
</dbReference>
<protein>
    <submittedName>
        <fullName evidence="2">DUF5610 domain-containing protein</fullName>
    </submittedName>
</protein>
<sequence length="386" mass="42283">MFTSALNSSLPFTNANFSGFDRARVHGQENYPLRKNAVSPQKIVDLKVVDTLEKTLNQQGLSLRGLEVEDFTPQNVADRILSSVRQAYGQFKHEQAGGEDDEFFAQIRAGLEQGFAEGKDILQNLGVLQGQIAADVEETIGLTMRGIDQLQSPQALTEMAYQSVSMQSSRTAELELETREGDKVTISFGQFASTSSDALSVSQSGASLSAFRYDETFGSELTISIEGDLNRDEQKAVRHLLQDMNKIGNAFFHGNDKAALKHAIKAGFDHEQIAGFSLDLSMQKSLQAVTAYRQAAAPEQTLDSRLLRQAGDFLNNAKAMLVDVQSHLQSLAEPRRTFEDLFAEIGLLNKGYDGESERLDDNALFAGVIDHIGQALFAEAAEHQAA</sequence>
<evidence type="ECO:0000259" key="1">
    <source>
        <dbReference type="Pfam" id="PF18433"/>
    </source>
</evidence>
<organism evidence="2 3">
    <name type="scientific">Methylomarinum roseum</name>
    <dbReference type="NCBI Taxonomy" id="3067653"/>
    <lineage>
        <taxon>Bacteria</taxon>
        <taxon>Pseudomonadati</taxon>
        <taxon>Pseudomonadota</taxon>
        <taxon>Gammaproteobacteria</taxon>
        <taxon>Methylococcales</taxon>
        <taxon>Methylococcaceae</taxon>
        <taxon>Methylomarinum</taxon>
    </lineage>
</organism>
<dbReference type="AlphaFoldDB" id="A0AAU7NUZ6"/>
<feature type="domain" description="DUF5610" evidence="1">
    <location>
        <begin position="53"/>
        <end position="150"/>
    </location>
</feature>
<reference evidence="2 3" key="1">
    <citation type="journal article" date="2024" name="Microbiology">
        <title>Methylomarinum rosea sp. nov., a novel halophilic methanotrophic bacterium from the hypersaline Lake Elton.</title>
        <authorList>
            <person name="Suleimanov R.Z."/>
            <person name="Oshkin I.Y."/>
            <person name="Danilova O.V."/>
            <person name="Suzina N.E."/>
            <person name="Dedysh S.N."/>
        </authorList>
    </citation>
    <scope>NUCLEOTIDE SEQUENCE [LARGE SCALE GENOMIC DNA]</scope>
    <source>
        <strain evidence="2 3">Ch1-1</strain>
    </source>
</reference>
<dbReference type="RefSeq" id="WP_349431760.1">
    <property type="nucleotide sequence ID" value="NZ_CP157743.1"/>
</dbReference>